<dbReference type="EMBL" id="BSNS01000007">
    <property type="protein sequence ID" value="GLQ54070.1"/>
    <property type="molecule type" value="Genomic_DNA"/>
</dbReference>
<proteinExistence type="inferred from homology"/>
<sequence>MTERSIAHGSFTVERHYDAAPSRVYQAFADPAQKKNWFGAGEAAPGNFEFREGGREYYTGKMDENTTYAFDCSYRDIVPDVRIVYSYEMHLNGERISVSVAAIEFRPEGAGTHLVVTEHGMFLDGLDTVDQRREGTEQLMDMVGAYLAKE</sequence>
<dbReference type="InterPro" id="IPR023393">
    <property type="entry name" value="START-like_dom_sf"/>
</dbReference>
<comment type="similarity">
    <text evidence="1">Belongs to the AHA1 family.</text>
</comment>
<dbReference type="InterPro" id="IPR013538">
    <property type="entry name" value="ASHA1/2-like_C"/>
</dbReference>
<keyword evidence="4" id="KW-1185">Reference proteome</keyword>
<gene>
    <name evidence="3" type="ORF">GCM10010862_13290</name>
</gene>
<reference evidence="4" key="1">
    <citation type="journal article" date="2019" name="Int. J. Syst. Evol. Microbiol.">
        <title>The Global Catalogue of Microorganisms (GCM) 10K type strain sequencing project: providing services to taxonomists for standard genome sequencing and annotation.</title>
        <authorList>
            <consortium name="The Broad Institute Genomics Platform"/>
            <consortium name="The Broad Institute Genome Sequencing Center for Infectious Disease"/>
            <person name="Wu L."/>
            <person name="Ma J."/>
        </authorList>
    </citation>
    <scope>NUCLEOTIDE SEQUENCE [LARGE SCALE GENOMIC DNA]</scope>
    <source>
        <strain evidence="4">NBRC 112416</strain>
    </source>
</reference>
<dbReference type="Pfam" id="PF08327">
    <property type="entry name" value="AHSA1"/>
    <property type="match status" value="1"/>
</dbReference>
<dbReference type="SUPFAM" id="SSF55961">
    <property type="entry name" value="Bet v1-like"/>
    <property type="match status" value="1"/>
</dbReference>
<evidence type="ECO:0000313" key="4">
    <source>
        <dbReference type="Proteomes" id="UP001156691"/>
    </source>
</evidence>
<name>A0ABQ5W335_9HYPH</name>
<dbReference type="Proteomes" id="UP001156691">
    <property type="component" value="Unassembled WGS sequence"/>
</dbReference>
<evidence type="ECO:0000259" key="2">
    <source>
        <dbReference type="Pfam" id="PF08327"/>
    </source>
</evidence>
<accession>A0ABQ5W335</accession>
<dbReference type="Gene3D" id="3.30.530.20">
    <property type="match status" value="1"/>
</dbReference>
<feature type="domain" description="Activator of Hsp90 ATPase homologue 1/2-like C-terminal" evidence="2">
    <location>
        <begin position="18"/>
        <end position="147"/>
    </location>
</feature>
<organism evidence="3 4">
    <name type="scientific">Devosia nitrariae</name>
    <dbReference type="NCBI Taxonomy" id="2071872"/>
    <lineage>
        <taxon>Bacteria</taxon>
        <taxon>Pseudomonadati</taxon>
        <taxon>Pseudomonadota</taxon>
        <taxon>Alphaproteobacteria</taxon>
        <taxon>Hyphomicrobiales</taxon>
        <taxon>Devosiaceae</taxon>
        <taxon>Devosia</taxon>
    </lineage>
</organism>
<protein>
    <submittedName>
        <fullName evidence="3">Activator of HSP90 ATPase</fullName>
    </submittedName>
</protein>
<comment type="caution">
    <text evidence="3">The sequence shown here is derived from an EMBL/GenBank/DDBJ whole genome shotgun (WGS) entry which is preliminary data.</text>
</comment>
<evidence type="ECO:0000256" key="1">
    <source>
        <dbReference type="ARBA" id="ARBA00006817"/>
    </source>
</evidence>
<evidence type="ECO:0000313" key="3">
    <source>
        <dbReference type="EMBL" id="GLQ54070.1"/>
    </source>
</evidence>
<dbReference type="RefSeq" id="WP_284339512.1">
    <property type="nucleotide sequence ID" value="NZ_BSNS01000007.1"/>
</dbReference>
<dbReference type="CDD" id="cd08900">
    <property type="entry name" value="SRPBCC_CalC_Aha1-like_7"/>
    <property type="match status" value="1"/>
</dbReference>